<dbReference type="AlphaFoldDB" id="A0A2X0P281"/>
<evidence type="ECO:0000313" key="2">
    <source>
        <dbReference type="EMBL" id="SGY34822.1"/>
    </source>
</evidence>
<organism evidence="2 3">
    <name type="scientific">Microbotryum silenes-dioicae</name>
    <dbReference type="NCBI Taxonomy" id="796604"/>
    <lineage>
        <taxon>Eukaryota</taxon>
        <taxon>Fungi</taxon>
        <taxon>Dikarya</taxon>
        <taxon>Basidiomycota</taxon>
        <taxon>Pucciniomycotina</taxon>
        <taxon>Microbotryomycetes</taxon>
        <taxon>Microbotryales</taxon>
        <taxon>Microbotryaceae</taxon>
        <taxon>Microbotryum</taxon>
    </lineage>
</organism>
<gene>
    <name evidence="2" type="primary">BQ5605_C002g01688</name>
    <name evidence="2" type="ORF">BQ5605_C002G01688</name>
</gene>
<sequence length="103" mass="11404">MTGMTGEFSRTYGSFSTARRKRSSYEPCYRQPLKCSSGMYGPKRVASINHKSGRSLALSQGGDRSVTQTASDQTIHRQLDLKPAQEPRVLPRIQGERIPSGNT</sequence>
<dbReference type="Proteomes" id="UP000249464">
    <property type="component" value="Unassembled WGS sequence"/>
</dbReference>
<dbReference type="EMBL" id="FQNC01000041">
    <property type="protein sequence ID" value="SGY34822.1"/>
    <property type="molecule type" value="Genomic_DNA"/>
</dbReference>
<evidence type="ECO:0000256" key="1">
    <source>
        <dbReference type="SAM" id="MobiDB-lite"/>
    </source>
</evidence>
<accession>A0A2X0P281</accession>
<evidence type="ECO:0000313" key="3">
    <source>
        <dbReference type="Proteomes" id="UP000249464"/>
    </source>
</evidence>
<protein>
    <submittedName>
        <fullName evidence="2">BQ5605_C002g01688 protein</fullName>
    </submittedName>
</protein>
<name>A0A2X0P281_9BASI</name>
<keyword evidence="3" id="KW-1185">Reference proteome</keyword>
<reference evidence="2 3" key="1">
    <citation type="submission" date="2016-11" db="EMBL/GenBank/DDBJ databases">
        <authorList>
            <person name="Jaros S."/>
            <person name="Januszkiewicz K."/>
            <person name="Wedrychowicz H."/>
        </authorList>
    </citation>
    <scope>NUCLEOTIDE SEQUENCE [LARGE SCALE GENOMIC DNA]</scope>
</reference>
<feature type="region of interest" description="Disordered" evidence="1">
    <location>
        <begin position="55"/>
        <end position="103"/>
    </location>
</feature>
<feature type="compositionally biased region" description="Basic and acidic residues" evidence="1">
    <location>
        <begin position="74"/>
        <end position="85"/>
    </location>
</feature>
<proteinExistence type="predicted"/>
<feature type="region of interest" description="Disordered" evidence="1">
    <location>
        <begin position="1"/>
        <end position="27"/>
    </location>
</feature>